<sequence>MERRRGRQPLPQANSEHLQDLRRRKAEELKNKLVEDDWEGVRYRRSVKREKSKLSREGRLRNTTTFFVSNLPVGCSSNRLWKAFVHLGNLEDAFVPRKLDGAGNGFGFIRFSGISRVESWISSLKEVTVDGAIIGINVAKYGRDGRVNHAHSSAAGEIRNLETSKGRYHSWGNDGGRKQENLPSSGRPPIVEGLGGSFKQALMGTKFDAGRDTSVVLPAMESTTLKVWRGKSLIGEVFDLVHMDRLREELVDEKMLGANVRYVGGLKVMMTFEDPVMADEFRRSQFDLWSRWFSRLYAWEGDPDEFERLAWIVVKGIPACLWDRHVFDRIGERFGRLVQKSEANVEDGNISQEKLAVLVNHGAFISEEIKVVWGGASIRVWVHEVDEDWAPSFLLPASTCSSPVEDVVVTYLKDAGTNAEESPVEILHGHHGLHWGESSNEVRVPKGGNNDVVGDHIGEEIMAHACSVPRSATYFFVAQKNPNLVGPDLVKQTQLKKSDKLPSVAHRSNGLDLNAKPDDPFDLENIILETSVLGKTKRKRFITDFIELKENFSGCWIAMGDFNDVREEGESWIDCDGLKKIVVDVMGLELGQLGGIKCFAKRLRLLKSKIKAWRDNLKFKEELSRGALAIEISGLEVLAETRALSSVEKLKRTRLRVQLKKLE</sequence>
<dbReference type="Proteomes" id="UP001056120">
    <property type="component" value="Linkage Group LG16"/>
</dbReference>
<accession>A0ACB9FQN6</accession>
<name>A0ACB9FQN6_9ASTR</name>
<gene>
    <name evidence="1" type="ORF">L1987_47978</name>
</gene>
<keyword evidence="2" id="KW-1185">Reference proteome</keyword>
<comment type="caution">
    <text evidence="1">The sequence shown here is derived from an EMBL/GenBank/DDBJ whole genome shotgun (WGS) entry which is preliminary data.</text>
</comment>
<evidence type="ECO:0000313" key="1">
    <source>
        <dbReference type="EMBL" id="KAI3773449.1"/>
    </source>
</evidence>
<reference evidence="1 2" key="2">
    <citation type="journal article" date="2022" name="Mol. Ecol. Resour.">
        <title>The genomes of chicory, endive, great burdock and yacon provide insights into Asteraceae paleo-polyploidization history and plant inulin production.</title>
        <authorList>
            <person name="Fan W."/>
            <person name="Wang S."/>
            <person name="Wang H."/>
            <person name="Wang A."/>
            <person name="Jiang F."/>
            <person name="Liu H."/>
            <person name="Zhao H."/>
            <person name="Xu D."/>
            <person name="Zhang Y."/>
        </authorList>
    </citation>
    <scope>NUCLEOTIDE SEQUENCE [LARGE SCALE GENOMIC DNA]</scope>
    <source>
        <strain evidence="2">cv. Yunnan</strain>
        <tissue evidence="1">Leaves</tissue>
    </source>
</reference>
<protein>
    <submittedName>
        <fullName evidence="1">Uncharacterized protein</fullName>
    </submittedName>
</protein>
<evidence type="ECO:0000313" key="2">
    <source>
        <dbReference type="Proteomes" id="UP001056120"/>
    </source>
</evidence>
<reference evidence="2" key="1">
    <citation type="journal article" date="2022" name="Mol. Ecol. Resour.">
        <title>The genomes of chicory, endive, great burdock and yacon provide insights into Asteraceae palaeo-polyploidization history and plant inulin production.</title>
        <authorList>
            <person name="Fan W."/>
            <person name="Wang S."/>
            <person name="Wang H."/>
            <person name="Wang A."/>
            <person name="Jiang F."/>
            <person name="Liu H."/>
            <person name="Zhao H."/>
            <person name="Xu D."/>
            <person name="Zhang Y."/>
        </authorList>
    </citation>
    <scope>NUCLEOTIDE SEQUENCE [LARGE SCALE GENOMIC DNA]</scope>
    <source>
        <strain evidence="2">cv. Yunnan</strain>
    </source>
</reference>
<organism evidence="1 2">
    <name type="scientific">Smallanthus sonchifolius</name>
    <dbReference type="NCBI Taxonomy" id="185202"/>
    <lineage>
        <taxon>Eukaryota</taxon>
        <taxon>Viridiplantae</taxon>
        <taxon>Streptophyta</taxon>
        <taxon>Embryophyta</taxon>
        <taxon>Tracheophyta</taxon>
        <taxon>Spermatophyta</taxon>
        <taxon>Magnoliopsida</taxon>
        <taxon>eudicotyledons</taxon>
        <taxon>Gunneridae</taxon>
        <taxon>Pentapetalae</taxon>
        <taxon>asterids</taxon>
        <taxon>campanulids</taxon>
        <taxon>Asterales</taxon>
        <taxon>Asteraceae</taxon>
        <taxon>Asteroideae</taxon>
        <taxon>Heliantheae alliance</taxon>
        <taxon>Millerieae</taxon>
        <taxon>Smallanthus</taxon>
    </lineage>
</organism>
<dbReference type="EMBL" id="CM042033">
    <property type="protein sequence ID" value="KAI3773449.1"/>
    <property type="molecule type" value="Genomic_DNA"/>
</dbReference>
<proteinExistence type="predicted"/>